<dbReference type="EMBL" id="JAAAXW010000106">
    <property type="protein sequence ID" value="KAF9543719.1"/>
    <property type="molecule type" value="Genomic_DNA"/>
</dbReference>
<proteinExistence type="predicted"/>
<dbReference type="SUPFAM" id="SSF52096">
    <property type="entry name" value="ClpP/crotonase"/>
    <property type="match status" value="1"/>
</dbReference>
<dbReference type="PANTHER" id="PTHR37049">
    <property type="entry name" value="PEPTIDASE S41 FAMILY PROTEIN"/>
    <property type="match status" value="1"/>
</dbReference>
<feature type="signal peptide" evidence="1">
    <location>
        <begin position="1"/>
        <end position="23"/>
    </location>
</feature>
<gene>
    <name evidence="3" type="ORF">EC957_000498</name>
</gene>
<evidence type="ECO:0000256" key="1">
    <source>
        <dbReference type="SAM" id="SignalP"/>
    </source>
</evidence>
<feature type="chain" id="PRO_5040301924" description="Tail specific protease domain-containing protein" evidence="1">
    <location>
        <begin position="24"/>
        <end position="633"/>
    </location>
</feature>
<comment type="caution">
    <text evidence="3">The sequence shown here is derived from an EMBL/GenBank/DDBJ whole genome shotgun (WGS) entry which is preliminary data.</text>
</comment>
<name>A0A9P6K2Z8_9FUNG</name>
<dbReference type="InterPro" id="IPR005151">
    <property type="entry name" value="Tail-specific_protease"/>
</dbReference>
<protein>
    <recommendedName>
        <fullName evidence="2">Tail specific protease domain-containing protein</fullName>
    </recommendedName>
</protein>
<dbReference type="GO" id="GO:0008236">
    <property type="term" value="F:serine-type peptidase activity"/>
    <property type="evidence" value="ECO:0007669"/>
    <property type="project" value="InterPro"/>
</dbReference>
<feature type="domain" description="Tail specific protease" evidence="2">
    <location>
        <begin position="345"/>
        <end position="538"/>
    </location>
</feature>
<dbReference type="Gene3D" id="3.90.226.10">
    <property type="entry name" value="2-enoyl-CoA Hydratase, Chain A, domain 1"/>
    <property type="match status" value="1"/>
</dbReference>
<keyword evidence="4" id="KW-1185">Reference proteome</keyword>
<evidence type="ECO:0000259" key="2">
    <source>
        <dbReference type="Pfam" id="PF03572"/>
    </source>
</evidence>
<evidence type="ECO:0000313" key="4">
    <source>
        <dbReference type="Proteomes" id="UP000723463"/>
    </source>
</evidence>
<dbReference type="AlphaFoldDB" id="A0A9P6K2Z8"/>
<dbReference type="GO" id="GO:0006508">
    <property type="term" value="P:proteolysis"/>
    <property type="evidence" value="ECO:0007669"/>
    <property type="project" value="InterPro"/>
</dbReference>
<reference evidence="3" key="1">
    <citation type="journal article" date="2020" name="Fungal Divers.">
        <title>Resolving the Mortierellaceae phylogeny through synthesis of multi-gene phylogenetics and phylogenomics.</title>
        <authorList>
            <person name="Vandepol N."/>
            <person name="Liber J."/>
            <person name="Desiro A."/>
            <person name="Na H."/>
            <person name="Kennedy M."/>
            <person name="Barry K."/>
            <person name="Grigoriev I.V."/>
            <person name="Miller A.N."/>
            <person name="O'Donnell K."/>
            <person name="Stajich J.E."/>
            <person name="Bonito G."/>
        </authorList>
    </citation>
    <scope>NUCLEOTIDE SEQUENCE</scope>
    <source>
        <strain evidence="3">NRRL 2591</strain>
    </source>
</reference>
<evidence type="ECO:0000313" key="3">
    <source>
        <dbReference type="EMBL" id="KAF9543719.1"/>
    </source>
</evidence>
<dbReference type="PANTHER" id="PTHR37049:SF4">
    <property type="entry name" value="RHODANESE DOMAIN-CONTAINING PROTEIN"/>
    <property type="match status" value="1"/>
</dbReference>
<sequence>MPLLSLQQTLLLVGTLLIPSALAVLSTPSPFDACGLLANKNVSSLSATDVANCYQAIPFNSTQAKSTLETVHTLFRDYYIFTDAALNPRALKPFKNEPIDVLKRLETIGRTKYTSDFQFHMDIRAAIEALKDGHASYDVHCYGAYAFVNRVALHAPVVNGTQQLRVFRDTHDDEYKGCIVEKINGRPAWSYMKNWSTNVLGYSHDPNARLNIALATQVYKPDTGRFDTFDGLFAVRTVPPESDAIEYQLRCEGASKPVKIFGEWIVQPMNENAKFDSVESFVKNVCLSPEDIGSGHGPTPAPVPIPTPSPAGPHPGLDVQEFPGAEKILEGNGTVFYHLKEQPHIGIMVIHSFDIAPTEVEGEVVFEGLKALHSRNVTNIVIDFQGNVGGYVELSAIVVQLLFPNKNPLDVLLQADQRVSKSLQQAALHGYKVNNTEYMDASLLVDLNTGLPYKDNSIFSRPVTLTRNGRKNLYTERTALVVPTISQSQVDVVKTFPWTNNANNIRVITDGRSGSATGMTTYFLTSEHNVEAFVVGGTAGEDMSMFSFAGASVLELSDIQQTYKGLGATSPMKDVPFASTIRFSWLEVYARNSTIPLEYDAERFRTKNHLNYSMETSFDRSAMWKQVAALSWK</sequence>
<dbReference type="Proteomes" id="UP000723463">
    <property type="component" value="Unassembled WGS sequence"/>
</dbReference>
<dbReference type="InterPro" id="IPR029045">
    <property type="entry name" value="ClpP/crotonase-like_dom_sf"/>
</dbReference>
<accession>A0A9P6K2Z8</accession>
<keyword evidence="1" id="KW-0732">Signal</keyword>
<dbReference type="Pfam" id="PF03572">
    <property type="entry name" value="Peptidase_S41"/>
    <property type="match status" value="1"/>
</dbReference>
<dbReference type="InterPro" id="IPR052766">
    <property type="entry name" value="S41A_metabolite_peptidase"/>
</dbReference>
<organism evidence="3 4">
    <name type="scientific">Mortierella hygrophila</name>
    <dbReference type="NCBI Taxonomy" id="979708"/>
    <lineage>
        <taxon>Eukaryota</taxon>
        <taxon>Fungi</taxon>
        <taxon>Fungi incertae sedis</taxon>
        <taxon>Mucoromycota</taxon>
        <taxon>Mortierellomycotina</taxon>
        <taxon>Mortierellomycetes</taxon>
        <taxon>Mortierellales</taxon>
        <taxon>Mortierellaceae</taxon>
        <taxon>Mortierella</taxon>
    </lineage>
</organism>